<sequence length="469" mass="51218">MKNAQVGEELAHFPEAKLIAHVKLISNLILTVDNVEALVTRILKNVKMEQNAKIKAARLSVLVSQEGKAFCECADNKQFDTHKGQCGKTCEDDDKCPSNFRCKPVGGYNFCVCANDFTGYECELIIDCEPSGKYANCTKAGGLCWHNGTKSICDCKGKEYDTQSGTCRATCDPNKSECVNEANCEVQDGKHFCTCVEGLTGDFCNIINECQPSGKYGKCESSGGNCTFSEGNAGCSCGTGKLFDSTEGQCKDACGTVICRNGAQCKDGKCECPTGLSGTDCLTVEGCTEDLEKICKAISSKCIYDSKKEKKASCECTKNNQKFDGETCKDCDCWKNQECFFDEKKEKQCLCIDKFSDNNGNCEQCDCGQNGKCSFVNGEKKCACNDRYKEDEGTCKICDCGKNGDCIFEDHNQTCVCNDGFAELEGKCEECDCGDYGECSFVNETKNCNCKDDYLDKNGTCTGNSCYQF</sequence>
<accession>A0AAV6VAK4</accession>
<comment type="caution">
    <text evidence="1">Lacks conserved residue(s) required for the propagation of feature annotation.</text>
</comment>
<dbReference type="SMART" id="SM00181">
    <property type="entry name" value="EGF"/>
    <property type="match status" value="5"/>
</dbReference>
<keyword evidence="1" id="KW-0245">EGF-like domain</keyword>
<keyword evidence="1" id="KW-1015">Disulfide bond</keyword>
<feature type="disulfide bond" evidence="1">
    <location>
        <begin position="195"/>
        <end position="204"/>
    </location>
</feature>
<protein>
    <recommendedName>
        <fullName evidence="2">EGF-like domain-containing protein</fullName>
    </recommendedName>
</protein>
<dbReference type="PROSITE" id="PS00022">
    <property type="entry name" value="EGF_1"/>
    <property type="match status" value="2"/>
</dbReference>
<dbReference type="InterPro" id="IPR000742">
    <property type="entry name" value="EGF"/>
</dbReference>
<keyword evidence="4" id="KW-1185">Reference proteome</keyword>
<proteinExistence type="predicted"/>
<comment type="caution">
    <text evidence="3">The sequence shown here is derived from an EMBL/GenBank/DDBJ whole genome shotgun (WGS) entry which is preliminary data.</text>
</comment>
<name>A0AAV6VAK4_9ARAC</name>
<dbReference type="EMBL" id="JAFNEN010000116">
    <property type="protein sequence ID" value="KAG8193639.1"/>
    <property type="molecule type" value="Genomic_DNA"/>
</dbReference>
<evidence type="ECO:0000256" key="1">
    <source>
        <dbReference type="PROSITE-ProRule" id="PRU00076"/>
    </source>
</evidence>
<evidence type="ECO:0000259" key="2">
    <source>
        <dbReference type="PROSITE" id="PS50026"/>
    </source>
</evidence>
<gene>
    <name evidence="3" type="ORF">JTE90_024004</name>
</gene>
<reference evidence="3 4" key="1">
    <citation type="journal article" date="2022" name="Nat. Ecol. Evol.">
        <title>A masculinizing supergene underlies an exaggerated male reproductive morph in a spider.</title>
        <authorList>
            <person name="Hendrickx F."/>
            <person name="De Corte Z."/>
            <person name="Sonet G."/>
            <person name="Van Belleghem S.M."/>
            <person name="Kostlbacher S."/>
            <person name="Vangestel C."/>
        </authorList>
    </citation>
    <scope>NUCLEOTIDE SEQUENCE [LARGE SCALE GENOMIC DNA]</scope>
    <source>
        <strain evidence="3">W744_W776</strain>
    </source>
</reference>
<organism evidence="3 4">
    <name type="scientific">Oedothorax gibbosus</name>
    <dbReference type="NCBI Taxonomy" id="931172"/>
    <lineage>
        <taxon>Eukaryota</taxon>
        <taxon>Metazoa</taxon>
        <taxon>Ecdysozoa</taxon>
        <taxon>Arthropoda</taxon>
        <taxon>Chelicerata</taxon>
        <taxon>Arachnida</taxon>
        <taxon>Araneae</taxon>
        <taxon>Araneomorphae</taxon>
        <taxon>Entelegynae</taxon>
        <taxon>Araneoidea</taxon>
        <taxon>Linyphiidae</taxon>
        <taxon>Erigoninae</taxon>
        <taxon>Oedothorax</taxon>
    </lineage>
</organism>
<evidence type="ECO:0000313" key="3">
    <source>
        <dbReference type="EMBL" id="KAG8193639.1"/>
    </source>
</evidence>
<feature type="domain" description="EGF-like" evidence="2">
    <location>
        <begin position="168"/>
        <end position="205"/>
    </location>
</feature>
<dbReference type="Proteomes" id="UP000827092">
    <property type="component" value="Unassembled WGS sequence"/>
</dbReference>
<evidence type="ECO:0000313" key="4">
    <source>
        <dbReference type="Proteomes" id="UP000827092"/>
    </source>
</evidence>
<dbReference type="AlphaFoldDB" id="A0AAV6VAK4"/>
<dbReference type="PROSITE" id="PS50026">
    <property type="entry name" value="EGF_3"/>
    <property type="match status" value="1"/>
</dbReference>